<feature type="compositionally biased region" description="Pro residues" evidence="1">
    <location>
        <begin position="55"/>
        <end position="66"/>
    </location>
</feature>
<accession>A0AAD7N9M1</accession>
<dbReference type="EMBL" id="JARJLG010000078">
    <property type="protein sequence ID" value="KAJ7751543.1"/>
    <property type="molecule type" value="Genomic_DNA"/>
</dbReference>
<reference evidence="3" key="1">
    <citation type="submission" date="2023-03" db="EMBL/GenBank/DDBJ databases">
        <title>Massive genome expansion in bonnet fungi (Mycena s.s.) driven by repeated elements and novel gene families across ecological guilds.</title>
        <authorList>
            <consortium name="Lawrence Berkeley National Laboratory"/>
            <person name="Harder C.B."/>
            <person name="Miyauchi S."/>
            <person name="Viragh M."/>
            <person name="Kuo A."/>
            <person name="Thoen E."/>
            <person name="Andreopoulos B."/>
            <person name="Lu D."/>
            <person name="Skrede I."/>
            <person name="Drula E."/>
            <person name="Henrissat B."/>
            <person name="Morin E."/>
            <person name="Kohler A."/>
            <person name="Barry K."/>
            <person name="LaButti K."/>
            <person name="Morin E."/>
            <person name="Salamov A."/>
            <person name="Lipzen A."/>
            <person name="Mereny Z."/>
            <person name="Hegedus B."/>
            <person name="Baldrian P."/>
            <person name="Stursova M."/>
            <person name="Weitz H."/>
            <person name="Taylor A."/>
            <person name="Grigoriev I.V."/>
            <person name="Nagy L.G."/>
            <person name="Martin F."/>
            <person name="Kauserud H."/>
        </authorList>
    </citation>
    <scope>NUCLEOTIDE SEQUENCE</scope>
    <source>
        <strain evidence="3">CBHHK188m</strain>
    </source>
</reference>
<dbReference type="InterPro" id="IPR055754">
    <property type="entry name" value="DUF7330"/>
</dbReference>
<feature type="compositionally biased region" description="Polar residues" evidence="1">
    <location>
        <begin position="42"/>
        <end position="51"/>
    </location>
</feature>
<dbReference type="Proteomes" id="UP001215280">
    <property type="component" value="Unassembled WGS sequence"/>
</dbReference>
<comment type="caution">
    <text evidence="3">The sequence shown here is derived from an EMBL/GenBank/DDBJ whole genome shotgun (WGS) entry which is preliminary data.</text>
</comment>
<evidence type="ECO:0000313" key="3">
    <source>
        <dbReference type="EMBL" id="KAJ7751543.1"/>
    </source>
</evidence>
<proteinExistence type="predicted"/>
<gene>
    <name evidence="3" type="ORF">DFH07DRAFT_960953</name>
</gene>
<sequence length="303" mass="31816">MIITSDPDVKDVDQLVKGVEQLNIVANRAAVPDDPPPAYFDPNSNSTSKSQPLATEPPLPPLPPPSSSTAAGPFAPPSVKPTNFLSLSRGNSSIKGTYVIDPSMTIPPFLLPPLAPDETEGTRRNAFLHTSNGAIDVDLFVVGGNGDGDVRPKGKVQMLLRSSNGGISARLHASAAARSPINFAARSSNGSINIRVPRTFRGPVTVRTKNGSMKFMGDLGAAVTTFNEVNGTHRAFIGDFSDWTGGMVGDSKGEDAWTGDEITVETSNGGVRFQFDGADSQTEGGEGKEGKSKSGFFGKLWGN</sequence>
<feature type="domain" description="DUF7330" evidence="2">
    <location>
        <begin position="83"/>
        <end position="276"/>
    </location>
</feature>
<protein>
    <recommendedName>
        <fullName evidence="2">DUF7330 domain-containing protein</fullName>
    </recommendedName>
</protein>
<dbReference type="Pfam" id="PF24016">
    <property type="entry name" value="DUF7330"/>
    <property type="match status" value="1"/>
</dbReference>
<evidence type="ECO:0000313" key="4">
    <source>
        <dbReference type="Proteomes" id="UP001215280"/>
    </source>
</evidence>
<dbReference type="AlphaFoldDB" id="A0AAD7N9M1"/>
<evidence type="ECO:0000256" key="1">
    <source>
        <dbReference type="SAM" id="MobiDB-lite"/>
    </source>
</evidence>
<keyword evidence="4" id="KW-1185">Reference proteome</keyword>
<evidence type="ECO:0000259" key="2">
    <source>
        <dbReference type="Pfam" id="PF24016"/>
    </source>
</evidence>
<name>A0AAD7N9M1_9AGAR</name>
<organism evidence="3 4">
    <name type="scientific">Mycena maculata</name>
    <dbReference type="NCBI Taxonomy" id="230809"/>
    <lineage>
        <taxon>Eukaryota</taxon>
        <taxon>Fungi</taxon>
        <taxon>Dikarya</taxon>
        <taxon>Basidiomycota</taxon>
        <taxon>Agaricomycotina</taxon>
        <taxon>Agaricomycetes</taxon>
        <taxon>Agaricomycetidae</taxon>
        <taxon>Agaricales</taxon>
        <taxon>Marasmiineae</taxon>
        <taxon>Mycenaceae</taxon>
        <taxon>Mycena</taxon>
    </lineage>
</organism>
<feature type="region of interest" description="Disordered" evidence="1">
    <location>
        <begin position="27"/>
        <end position="77"/>
    </location>
</feature>